<name>A0A5C0XR20_PYRFU</name>
<feature type="transmembrane region" description="Helical" evidence="1">
    <location>
        <begin position="45"/>
        <end position="66"/>
    </location>
</feature>
<evidence type="ECO:0000256" key="1">
    <source>
        <dbReference type="SAM" id="Phobius"/>
    </source>
</evidence>
<dbReference type="GeneID" id="41713388"/>
<dbReference type="EMBL" id="CP023154">
    <property type="protein sequence ID" value="QEK79189.1"/>
    <property type="molecule type" value="Genomic_DNA"/>
</dbReference>
<evidence type="ECO:0000313" key="2">
    <source>
        <dbReference type="EMBL" id="QEK79189.1"/>
    </source>
</evidence>
<accession>A0A5C0XR20</accession>
<dbReference type="RefSeq" id="WP_014835441.1">
    <property type="nucleotide sequence ID" value="NC_003413.1"/>
</dbReference>
<organism evidence="2 3">
    <name type="scientific">Pyrococcus furiosus (strain ATCC 43587 / DSM 3638 / JCM 8422 / Vc1)</name>
    <dbReference type="NCBI Taxonomy" id="186497"/>
    <lineage>
        <taxon>Archaea</taxon>
        <taxon>Methanobacteriati</taxon>
        <taxon>Methanobacteriota</taxon>
        <taxon>Thermococci</taxon>
        <taxon>Thermococcales</taxon>
        <taxon>Thermococcaceae</taxon>
        <taxon>Pyrococcus</taxon>
    </lineage>
</organism>
<keyword evidence="1" id="KW-0812">Transmembrane</keyword>
<dbReference type="GeneID" id="13300877"/>
<keyword evidence="1" id="KW-0472">Membrane</keyword>
<dbReference type="AlphaFoldDB" id="A0A5C0XR20"/>
<gene>
    <name evidence="2" type="ORF">PFDSM3638_07895</name>
</gene>
<proteinExistence type="predicted"/>
<reference evidence="2 3" key="1">
    <citation type="submission" date="2017-08" db="EMBL/GenBank/DDBJ databases">
        <title>Resequencing and Reannotation of the genome of Pyrococcus furiosus type strain DSM3638.</title>
        <authorList>
            <person name="Reichelt R.M."/>
            <person name="Bunk B."/>
        </authorList>
    </citation>
    <scope>NUCLEOTIDE SEQUENCE [LARGE SCALE GENOMIC DNA]</scope>
    <source>
        <strain evidence="2 3">DSM 3638</strain>
    </source>
</reference>
<dbReference type="Proteomes" id="UP000324354">
    <property type="component" value="Chromosome"/>
</dbReference>
<feature type="transmembrane region" description="Helical" evidence="1">
    <location>
        <begin position="12"/>
        <end position="33"/>
    </location>
</feature>
<evidence type="ECO:0000313" key="3">
    <source>
        <dbReference type="Proteomes" id="UP000324354"/>
    </source>
</evidence>
<dbReference type="OrthoDB" id="84925at2157"/>
<sequence>MYFDHFPTFGGYIFSMVLYYTLIPAVLLVTLRIKWNYIVRRYWRSVLKAFIIAIFISSLITSLLQFKLTNDYLYVYSLTRTGVCLTSSCLISEMERNRDYHFNITAIKSYGMPRAGLMMAFRLVDRKYNPSKGRFESVNSVVIIRSLAPIPAVEVWDYKVDPKDSHRIIGLRKFYIYYPYSPATFLTKAYDFEFTMFLWGMRGGAA</sequence>
<protein>
    <submittedName>
        <fullName evidence="2">Uncharacterized protein</fullName>
    </submittedName>
</protein>
<keyword evidence="1" id="KW-1133">Transmembrane helix</keyword>